<dbReference type="eggNOG" id="COG1316">
    <property type="taxonomic scope" value="Bacteria"/>
</dbReference>
<organism evidence="3 4">
    <name type="scientific">Fimbriimonas ginsengisoli Gsoil 348</name>
    <dbReference type="NCBI Taxonomy" id="661478"/>
    <lineage>
        <taxon>Bacteria</taxon>
        <taxon>Bacillati</taxon>
        <taxon>Armatimonadota</taxon>
        <taxon>Fimbriimonadia</taxon>
        <taxon>Fimbriimonadales</taxon>
        <taxon>Fimbriimonadaceae</taxon>
        <taxon>Fimbriimonas</taxon>
    </lineage>
</organism>
<reference evidence="3 4" key="1">
    <citation type="journal article" date="2014" name="PLoS ONE">
        <title>The first complete genome sequence of the class fimbriimonadia in the phylum armatimonadetes.</title>
        <authorList>
            <person name="Hu Z.Y."/>
            <person name="Wang Y.Z."/>
            <person name="Im W.T."/>
            <person name="Wang S.Y."/>
            <person name="Zhao G.P."/>
            <person name="Zheng H.J."/>
            <person name="Quan Z.X."/>
        </authorList>
    </citation>
    <scope>NUCLEOTIDE SEQUENCE [LARGE SCALE GENOMIC DNA]</scope>
    <source>
        <strain evidence="3">Gsoil 348</strain>
    </source>
</reference>
<evidence type="ECO:0000259" key="2">
    <source>
        <dbReference type="Pfam" id="PF03816"/>
    </source>
</evidence>
<dbReference type="InterPro" id="IPR050922">
    <property type="entry name" value="LytR/CpsA/Psr_CW_biosynth"/>
</dbReference>
<dbReference type="HOGENOM" id="CLU_016455_5_3_0"/>
<proteinExistence type="inferred from homology"/>
<accession>A0A068NW97</accession>
<dbReference type="Proteomes" id="UP000027982">
    <property type="component" value="Chromosome"/>
</dbReference>
<dbReference type="Pfam" id="PF03816">
    <property type="entry name" value="LytR_cpsA_psr"/>
    <property type="match status" value="1"/>
</dbReference>
<dbReference type="EMBL" id="CP007139">
    <property type="protein sequence ID" value="AIE87617.1"/>
    <property type="molecule type" value="Genomic_DNA"/>
</dbReference>
<comment type="similarity">
    <text evidence="1">Belongs to the LytR/CpsA/Psr (LCP) family.</text>
</comment>
<protein>
    <submittedName>
        <fullName evidence="3">Transcriptional regulator</fullName>
    </submittedName>
</protein>
<dbReference type="Gene3D" id="3.40.630.190">
    <property type="entry name" value="LCP protein"/>
    <property type="match status" value="1"/>
</dbReference>
<gene>
    <name evidence="3" type="ORF">OP10G_4249</name>
</gene>
<dbReference type="KEGG" id="fgi:OP10G_4249"/>
<dbReference type="STRING" id="661478.OP10G_4249"/>
<sequence>MWRRLVGGFVYGSLLLGAIAAGTGYRLLSESKVASALADKVIHHTSPNEVFHSNTTTLLLLGCDEDLAPGGKKVLRKQARSDMMLVAKLDFDNKRITGLSIPRDTECRLPGDRIRKINAYHAIAKPGEEAELTKTAVEHLLKGVRIDRVVTLDYDAFQTVVNMVGGVPVEVDRTMDYDDNAGNLHIHLKPGRAVLDGYNAMCYVRYRHGDSDFKRQDRQKAFLVAFKNAVLGKPGMIGQVADQSMAVLGNALNADEIASLALFAKDVPPANIQMGQVPVVEGKGTRLSVNDKQLPSVLAQYFLTDSYGSRVSVAR</sequence>
<evidence type="ECO:0000256" key="1">
    <source>
        <dbReference type="ARBA" id="ARBA00006068"/>
    </source>
</evidence>
<dbReference type="InterPro" id="IPR004474">
    <property type="entry name" value="LytR_CpsA_psr"/>
</dbReference>
<evidence type="ECO:0000313" key="4">
    <source>
        <dbReference type="Proteomes" id="UP000027982"/>
    </source>
</evidence>
<dbReference type="PANTHER" id="PTHR33392:SF6">
    <property type="entry name" value="POLYISOPRENYL-TEICHOIC ACID--PEPTIDOGLYCAN TEICHOIC ACID TRANSFERASE TAGU"/>
    <property type="match status" value="1"/>
</dbReference>
<dbReference type="PANTHER" id="PTHR33392">
    <property type="entry name" value="POLYISOPRENYL-TEICHOIC ACID--PEPTIDOGLYCAN TEICHOIC ACID TRANSFERASE TAGU"/>
    <property type="match status" value="1"/>
</dbReference>
<dbReference type="NCBIfam" id="TIGR00350">
    <property type="entry name" value="lytR_cpsA_psr"/>
    <property type="match status" value="1"/>
</dbReference>
<name>A0A068NW97_FIMGI</name>
<evidence type="ECO:0000313" key="3">
    <source>
        <dbReference type="EMBL" id="AIE87617.1"/>
    </source>
</evidence>
<feature type="domain" description="Cell envelope-related transcriptional attenuator" evidence="2">
    <location>
        <begin position="80"/>
        <end position="227"/>
    </location>
</feature>
<keyword evidence="4" id="KW-1185">Reference proteome</keyword>
<dbReference type="AlphaFoldDB" id="A0A068NW97"/>